<evidence type="ECO:0000313" key="2">
    <source>
        <dbReference type="EMBL" id="GFY79010.1"/>
    </source>
</evidence>
<protein>
    <submittedName>
        <fullName evidence="2">Uncharacterized protein</fullName>
    </submittedName>
</protein>
<dbReference type="AlphaFoldDB" id="A0A8X7CTT3"/>
<accession>A0A8X7CTT3</accession>
<comment type="caution">
    <text evidence="2">The sequence shown here is derived from an EMBL/GenBank/DDBJ whole genome shotgun (WGS) entry which is preliminary data.</text>
</comment>
<organism evidence="2 3">
    <name type="scientific">Trichonephila inaurata madagascariensis</name>
    <dbReference type="NCBI Taxonomy" id="2747483"/>
    <lineage>
        <taxon>Eukaryota</taxon>
        <taxon>Metazoa</taxon>
        <taxon>Ecdysozoa</taxon>
        <taxon>Arthropoda</taxon>
        <taxon>Chelicerata</taxon>
        <taxon>Arachnida</taxon>
        <taxon>Araneae</taxon>
        <taxon>Araneomorphae</taxon>
        <taxon>Entelegynae</taxon>
        <taxon>Araneoidea</taxon>
        <taxon>Nephilidae</taxon>
        <taxon>Trichonephila</taxon>
        <taxon>Trichonephila inaurata</taxon>
    </lineage>
</organism>
<dbReference type="EMBL" id="BMAV01023348">
    <property type="protein sequence ID" value="GFY79010.1"/>
    <property type="molecule type" value="Genomic_DNA"/>
</dbReference>
<evidence type="ECO:0000256" key="1">
    <source>
        <dbReference type="SAM" id="MobiDB-lite"/>
    </source>
</evidence>
<keyword evidence="3" id="KW-1185">Reference proteome</keyword>
<name>A0A8X7CTT3_9ARAC</name>
<dbReference type="OrthoDB" id="10458928at2759"/>
<sequence length="105" mass="12070">MQKDFIRNGHTLSLLYNLMDTTNHSLKPTCLKNDSVNLLKCSGCTSPSEEAQEFSLFSSPWKCIPQKRLISLHSEELWNSALSMAKTKDRRRRRKKNPDPPSFGM</sequence>
<proteinExistence type="predicted"/>
<feature type="region of interest" description="Disordered" evidence="1">
    <location>
        <begin position="83"/>
        <end position="105"/>
    </location>
</feature>
<reference evidence="2" key="1">
    <citation type="submission" date="2020-08" db="EMBL/GenBank/DDBJ databases">
        <title>Multicomponent nature underlies the extraordinary mechanical properties of spider dragline silk.</title>
        <authorList>
            <person name="Kono N."/>
            <person name="Nakamura H."/>
            <person name="Mori M."/>
            <person name="Yoshida Y."/>
            <person name="Ohtoshi R."/>
            <person name="Malay A.D."/>
            <person name="Moran D.A.P."/>
            <person name="Tomita M."/>
            <person name="Numata K."/>
            <person name="Arakawa K."/>
        </authorList>
    </citation>
    <scope>NUCLEOTIDE SEQUENCE</scope>
</reference>
<evidence type="ECO:0000313" key="3">
    <source>
        <dbReference type="Proteomes" id="UP000886998"/>
    </source>
</evidence>
<dbReference type="Proteomes" id="UP000886998">
    <property type="component" value="Unassembled WGS sequence"/>
</dbReference>
<gene>
    <name evidence="2" type="ORF">TNIN_102371</name>
</gene>